<dbReference type="InterPro" id="IPR050312">
    <property type="entry name" value="IolE/XylAMocC-like"/>
</dbReference>
<dbReference type="InterPro" id="IPR036237">
    <property type="entry name" value="Xyl_isomerase-like_sf"/>
</dbReference>
<dbReference type="GO" id="GO:0016853">
    <property type="term" value="F:isomerase activity"/>
    <property type="evidence" value="ECO:0007669"/>
    <property type="project" value="UniProtKB-KW"/>
</dbReference>
<sequence length="306" mass="35051">MKSRLLYLCLFVALGVICSQCTKVEQSEKVTKKEVSIQLYSVRSLLDGVNKDGQPSSEYMDVLNKLAQMGYTSVEAANYADGKFYGRSPENFRKDVESTGMEVLSSHCSRMLTAEELTSGDLTEALKWWDTCIADHKTAGMKYIVFPWLGVPETVKDLALYCRYFDEIGKRCKEAGILFGYHNHAHEFQKVEDKEVMYDYMLQHTNPEYVFFQMDVYWTVRGQNSPVDYFHQYPGRFKMLHIKDHREIGQSGMVGYDAIFGNTDVAGTQDLVAEIENYSTSDVLKSVKESLDYLLEAPFVKASYRK</sequence>
<reference evidence="2 3" key="1">
    <citation type="submission" date="2020-08" db="EMBL/GenBank/DDBJ databases">
        <title>A Genomic Blueprint of the Chicken Gut Microbiome.</title>
        <authorList>
            <person name="Gilroy R."/>
            <person name="Ravi A."/>
            <person name="Getino M."/>
            <person name="Pursley I."/>
            <person name="Horton D.L."/>
            <person name="Alikhan N.-F."/>
            <person name="Baker D."/>
            <person name="Gharbi K."/>
            <person name="Hall N."/>
            <person name="Watson M."/>
            <person name="Adriaenssens E.M."/>
            <person name="Foster-Nyarko E."/>
            <person name="Jarju S."/>
            <person name="Secka A."/>
            <person name="Antonio M."/>
            <person name="Oren A."/>
            <person name="Chaudhuri R."/>
            <person name="La Ragione R.M."/>
            <person name="Hildebrand F."/>
            <person name="Pallen M.J."/>
        </authorList>
    </citation>
    <scope>NUCLEOTIDE SEQUENCE [LARGE SCALE GENOMIC DNA]</scope>
    <source>
        <strain evidence="2 3">Sa1YUN3</strain>
    </source>
</reference>
<proteinExistence type="predicted"/>
<feature type="domain" description="Xylose isomerase-like TIM barrel" evidence="1">
    <location>
        <begin position="64"/>
        <end position="294"/>
    </location>
</feature>
<dbReference type="PANTHER" id="PTHR12110:SF41">
    <property type="entry name" value="INOSOSE DEHYDRATASE"/>
    <property type="match status" value="1"/>
</dbReference>
<dbReference type="SUPFAM" id="SSF51658">
    <property type="entry name" value="Xylose isomerase-like"/>
    <property type="match status" value="1"/>
</dbReference>
<gene>
    <name evidence="2" type="ORF">H9626_08610</name>
</gene>
<evidence type="ECO:0000259" key="1">
    <source>
        <dbReference type="Pfam" id="PF01261"/>
    </source>
</evidence>
<keyword evidence="2" id="KW-0413">Isomerase</keyword>
<dbReference type="Pfam" id="PF01261">
    <property type="entry name" value="AP_endonuc_2"/>
    <property type="match status" value="1"/>
</dbReference>
<dbReference type="EMBL" id="JACSPQ010000006">
    <property type="protein sequence ID" value="MBD8002270.1"/>
    <property type="molecule type" value="Genomic_DNA"/>
</dbReference>
<dbReference type="RefSeq" id="WP_178255861.1">
    <property type="nucleotide sequence ID" value="NZ_JACSPQ010000006.1"/>
</dbReference>
<organism evidence="2 3">
    <name type="scientific">Phocaeicola faecium</name>
    <dbReference type="NCBI Taxonomy" id="2762213"/>
    <lineage>
        <taxon>Bacteria</taxon>
        <taxon>Pseudomonadati</taxon>
        <taxon>Bacteroidota</taxon>
        <taxon>Bacteroidia</taxon>
        <taxon>Bacteroidales</taxon>
        <taxon>Bacteroidaceae</taxon>
        <taxon>Phocaeicola</taxon>
    </lineage>
</organism>
<evidence type="ECO:0000313" key="2">
    <source>
        <dbReference type="EMBL" id="MBD8002270.1"/>
    </source>
</evidence>
<dbReference type="PANTHER" id="PTHR12110">
    <property type="entry name" value="HYDROXYPYRUVATE ISOMERASE"/>
    <property type="match status" value="1"/>
</dbReference>
<dbReference type="Gene3D" id="3.20.20.150">
    <property type="entry name" value="Divalent-metal-dependent TIM barrel enzymes"/>
    <property type="match status" value="1"/>
</dbReference>
<comment type="caution">
    <text evidence="2">The sequence shown here is derived from an EMBL/GenBank/DDBJ whole genome shotgun (WGS) entry which is preliminary data.</text>
</comment>
<protein>
    <submittedName>
        <fullName evidence="2">Sugar phosphate isomerase/epimerase</fullName>
    </submittedName>
</protein>
<dbReference type="InterPro" id="IPR013022">
    <property type="entry name" value="Xyl_isomerase-like_TIM-brl"/>
</dbReference>
<evidence type="ECO:0000313" key="3">
    <source>
        <dbReference type="Proteomes" id="UP000616346"/>
    </source>
</evidence>
<accession>A0ABR8VC16</accession>
<dbReference type="Proteomes" id="UP000616346">
    <property type="component" value="Unassembled WGS sequence"/>
</dbReference>
<name>A0ABR8VC16_9BACT</name>
<keyword evidence="3" id="KW-1185">Reference proteome</keyword>